<keyword evidence="3" id="KW-1185">Reference proteome</keyword>
<dbReference type="Proteomes" id="UP000812966">
    <property type="component" value="Unassembled WGS sequence"/>
</dbReference>
<gene>
    <name evidence="2" type="ORF">FFLO_02211</name>
</gene>
<evidence type="ECO:0000256" key="1">
    <source>
        <dbReference type="SAM" id="MobiDB-lite"/>
    </source>
</evidence>
<reference evidence="2" key="1">
    <citation type="submission" date="2020-04" db="EMBL/GenBank/DDBJ databases">
        <title>Analysis of mating type loci in Filobasidium floriforme.</title>
        <authorList>
            <person name="Nowrousian M."/>
        </authorList>
    </citation>
    <scope>NUCLEOTIDE SEQUENCE</scope>
    <source>
        <strain evidence="2">CBS 6242</strain>
    </source>
</reference>
<evidence type="ECO:0000313" key="2">
    <source>
        <dbReference type="EMBL" id="KAG7562319.1"/>
    </source>
</evidence>
<feature type="region of interest" description="Disordered" evidence="1">
    <location>
        <begin position="216"/>
        <end position="246"/>
    </location>
</feature>
<feature type="compositionally biased region" description="Low complexity" evidence="1">
    <location>
        <begin position="172"/>
        <end position="186"/>
    </location>
</feature>
<sequence>MDSYSYDSTFALGEGPLAFDDDAFTYDVAGPSLSLYRELMDQEERLLEEEHNDCEDVELFSDAWLHRPASLLDELTAAGELDFLGETLSAETQDVSIAKEEDLQVKSIAGNAAPVMNAVAARAGQKKEAQGVIASRIPRLIASERSRITSPVRAKVLPAHSRVPEPKVVAPRGSSSTSRGASRVISTPRPALKNTVAPAQYRVSSTARPALRMTVAPAQASVQRKAPVSLANRTSLAPQKKRTDRA</sequence>
<dbReference type="AlphaFoldDB" id="A0A8K0JMZ7"/>
<protein>
    <submittedName>
        <fullName evidence="2">Uncharacterized protein</fullName>
    </submittedName>
</protein>
<proteinExistence type="predicted"/>
<dbReference type="EMBL" id="JABELV010000034">
    <property type="protein sequence ID" value="KAG7562319.1"/>
    <property type="molecule type" value="Genomic_DNA"/>
</dbReference>
<accession>A0A8K0JMZ7</accession>
<evidence type="ECO:0000313" key="3">
    <source>
        <dbReference type="Proteomes" id="UP000812966"/>
    </source>
</evidence>
<feature type="region of interest" description="Disordered" evidence="1">
    <location>
        <begin position="163"/>
        <end position="191"/>
    </location>
</feature>
<organism evidence="2 3">
    <name type="scientific">Filobasidium floriforme</name>
    <dbReference type="NCBI Taxonomy" id="5210"/>
    <lineage>
        <taxon>Eukaryota</taxon>
        <taxon>Fungi</taxon>
        <taxon>Dikarya</taxon>
        <taxon>Basidiomycota</taxon>
        <taxon>Agaricomycotina</taxon>
        <taxon>Tremellomycetes</taxon>
        <taxon>Filobasidiales</taxon>
        <taxon>Filobasidiaceae</taxon>
        <taxon>Filobasidium</taxon>
    </lineage>
</organism>
<comment type="caution">
    <text evidence="2">The sequence shown here is derived from an EMBL/GenBank/DDBJ whole genome shotgun (WGS) entry which is preliminary data.</text>
</comment>
<name>A0A8K0JMZ7_9TREE</name>